<dbReference type="GO" id="GO:0006400">
    <property type="term" value="P:tRNA modification"/>
    <property type="evidence" value="ECO:0007669"/>
    <property type="project" value="InterPro"/>
</dbReference>
<dbReference type="Pfam" id="PF06175">
    <property type="entry name" value="MiaE"/>
    <property type="match status" value="1"/>
</dbReference>
<organism evidence="1 2">
    <name type="scientific">Vreelandella arcis</name>
    <dbReference type="NCBI Taxonomy" id="416873"/>
    <lineage>
        <taxon>Bacteria</taxon>
        <taxon>Pseudomonadati</taxon>
        <taxon>Pseudomonadota</taxon>
        <taxon>Gammaproteobacteria</taxon>
        <taxon>Oceanospirillales</taxon>
        <taxon>Halomonadaceae</taxon>
        <taxon>Vreelandella</taxon>
    </lineage>
</organism>
<evidence type="ECO:0000313" key="2">
    <source>
        <dbReference type="Proteomes" id="UP000199677"/>
    </source>
</evidence>
<dbReference type="InterPro" id="IPR010386">
    <property type="entry name" value="tRNA-Hydrxlase_MiaE"/>
</dbReference>
<protein>
    <submittedName>
        <fullName evidence="1">tRNA-(Ms[2]io[6]A)-hydroxylase</fullName>
    </submittedName>
</protein>
<dbReference type="SUPFAM" id="SSF47240">
    <property type="entry name" value="Ferritin-like"/>
    <property type="match status" value="1"/>
</dbReference>
<sequence>MSIQVIPDTKPSHSLDADDLLPECLHDFLACPTPNAWLTWALENPEILLIDHAQCEKKAASTAMSLLYRYVDQPLLLSKMSQLAREELLHFEQVVNLMERRGVAYRHLTASRYAEGLRRHLRPQDPERLIDILIIGALIEARSCERFARLIPYLDEELARFYRTLVKSEGRHFEDYLLLARQQTDQLIDERIAFFVACEAELITSPDSAFRFHSGVPA</sequence>
<dbReference type="PANTHER" id="PTHR42637:SF1">
    <property type="entry name" value="TRNA 2-(METHYLSULFANYL)-N(6)-ISOPENTENYLADENOSINE(37) HYDROXYLASE"/>
    <property type="match status" value="1"/>
</dbReference>
<dbReference type="PIRSF" id="PIRSF020736">
    <property type="entry name" value="MiaE"/>
    <property type="match status" value="1"/>
</dbReference>
<accession>A0A1H0F9C6</accession>
<dbReference type="OrthoDB" id="9802518at2"/>
<dbReference type="CDD" id="cd07910">
    <property type="entry name" value="MiaE"/>
    <property type="match status" value="1"/>
</dbReference>
<name>A0A1H0F9C6_9GAMM</name>
<dbReference type="InterPro" id="IPR012347">
    <property type="entry name" value="Ferritin-like"/>
</dbReference>
<dbReference type="STRING" id="416873.SAMN04487951_109171"/>
<gene>
    <name evidence="1" type="ORF">SAMN04487951_109171</name>
</gene>
<dbReference type="Gene3D" id="1.20.1260.10">
    <property type="match status" value="1"/>
</dbReference>
<proteinExistence type="predicted"/>
<dbReference type="GO" id="GO:0045301">
    <property type="term" value="F:tRNA 2-(methylsulfanyl)-N(6)-isopentenyladenosine(37) hydroxylase activity"/>
    <property type="evidence" value="ECO:0007669"/>
    <property type="project" value="InterPro"/>
</dbReference>
<dbReference type="AlphaFoldDB" id="A0A1H0F9C6"/>
<dbReference type="RefSeq" id="WP_089706891.1">
    <property type="nucleotide sequence ID" value="NZ_FNII01000009.1"/>
</dbReference>
<dbReference type="EMBL" id="FNII01000009">
    <property type="protein sequence ID" value="SDN91307.1"/>
    <property type="molecule type" value="Genomic_DNA"/>
</dbReference>
<dbReference type="PANTHER" id="PTHR42637">
    <property type="entry name" value="TRNA-(MS[2]IO[6]A)-HYDROXYLASE"/>
    <property type="match status" value="1"/>
</dbReference>
<evidence type="ECO:0000313" key="1">
    <source>
        <dbReference type="EMBL" id="SDN91307.1"/>
    </source>
</evidence>
<dbReference type="InterPro" id="IPR009078">
    <property type="entry name" value="Ferritin-like_SF"/>
</dbReference>
<reference evidence="2" key="1">
    <citation type="submission" date="2016-10" db="EMBL/GenBank/DDBJ databases">
        <authorList>
            <person name="Varghese N."/>
            <person name="Submissions S."/>
        </authorList>
    </citation>
    <scope>NUCLEOTIDE SEQUENCE [LARGE SCALE GENOMIC DNA]</scope>
    <source>
        <strain evidence="2">CGMCC 1.6494</strain>
    </source>
</reference>
<keyword evidence="2" id="KW-1185">Reference proteome</keyword>
<dbReference type="Proteomes" id="UP000199677">
    <property type="component" value="Unassembled WGS sequence"/>
</dbReference>